<evidence type="ECO:0000313" key="2">
    <source>
        <dbReference type="Proteomes" id="UP000235965"/>
    </source>
</evidence>
<feature type="non-terminal residue" evidence="1">
    <location>
        <position position="1"/>
    </location>
</feature>
<comment type="caution">
    <text evidence="1">The sequence shown here is derived from an EMBL/GenBank/DDBJ whole genome shotgun (WGS) entry which is preliminary data.</text>
</comment>
<protein>
    <submittedName>
        <fullName evidence="1">Uncharacterized protein</fullName>
    </submittedName>
</protein>
<dbReference type="AlphaFoldDB" id="A0A2J7R7W0"/>
<proteinExistence type="predicted"/>
<keyword evidence="2" id="KW-1185">Reference proteome</keyword>
<dbReference type="STRING" id="105785.A0A2J7R7W0"/>
<name>A0A2J7R7W0_9NEOP</name>
<evidence type="ECO:0000313" key="1">
    <source>
        <dbReference type="EMBL" id="PNF36915.1"/>
    </source>
</evidence>
<dbReference type="EMBL" id="NEVH01006724">
    <property type="protein sequence ID" value="PNF36915.1"/>
    <property type="molecule type" value="Genomic_DNA"/>
</dbReference>
<organism evidence="1 2">
    <name type="scientific">Cryptotermes secundus</name>
    <dbReference type="NCBI Taxonomy" id="105785"/>
    <lineage>
        <taxon>Eukaryota</taxon>
        <taxon>Metazoa</taxon>
        <taxon>Ecdysozoa</taxon>
        <taxon>Arthropoda</taxon>
        <taxon>Hexapoda</taxon>
        <taxon>Insecta</taxon>
        <taxon>Pterygota</taxon>
        <taxon>Neoptera</taxon>
        <taxon>Polyneoptera</taxon>
        <taxon>Dictyoptera</taxon>
        <taxon>Blattodea</taxon>
        <taxon>Blattoidea</taxon>
        <taxon>Termitoidae</taxon>
        <taxon>Kalotermitidae</taxon>
        <taxon>Cryptotermitinae</taxon>
        <taxon>Cryptotermes</taxon>
    </lineage>
</organism>
<gene>
    <name evidence="1" type="ORF">B7P43_G08392</name>
</gene>
<reference evidence="1 2" key="1">
    <citation type="submission" date="2017-12" db="EMBL/GenBank/DDBJ databases">
        <title>Hemimetabolous genomes reveal molecular basis of termite eusociality.</title>
        <authorList>
            <person name="Harrison M.C."/>
            <person name="Jongepier E."/>
            <person name="Robertson H.M."/>
            <person name="Arning N."/>
            <person name="Bitard-Feildel T."/>
            <person name="Chao H."/>
            <person name="Childers C.P."/>
            <person name="Dinh H."/>
            <person name="Doddapaneni H."/>
            <person name="Dugan S."/>
            <person name="Gowin J."/>
            <person name="Greiner C."/>
            <person name="Han Y."/>
            <person name="Hu H."/>
            <person name="Hughes D.S.T."/>
            <person name="Huylmans A.-K."/>
            <person name="Kemena C."/>
            <person name="Kremer L.P.M."/>
            <person name="Lee S.L."/>
            <person name="Lopez-Ezquerra A."/>
            <person name="Mallet L."/>
            <person name="Monroy-Kuhn J.M."/>
            <person name="Moser A."/>
            <person name="Murali S.C."/>
            <person name="Muzny D.M."/>
            <person name="Otani S."/>
            <person name="Piulachs M.-D."/>
            <person name="Poelchau M."/>
            <person name="Qu J."/>
            <person name="Schaub F."/>
            <person name="Wada-Katsumata A."/>
            <person name="Worley K.C."/>
            <person name="Xie Q."/>
            <person name="Ylla G."/>
            <person name="Poulsen M."/>
            <person name="Gibbs R.A."/>
            <person name="Schal C."/>
            <person name="Richards S."/>
            <person name="Belles X."/>
            <person name="Korb J."/>
            <person name="Bornberg-Bauer E."/>
        </authorList>
    </citation>
    <scope>NUCLEOTIDE SEQUENCE [LARGE SCALE GENOMIC DNA]</scope>
    <source>
        <tissue evidence="1">Whole body</tissue>
    </source>
</reference>
<dbReference type="InParanoid" id="A0A2J7R7W0"/>
<dbReference type="PANTHER" id="PTHR19446">
    <property type="entry name" value="REVERSE TRANSCRIPTASES"/>
    <property type="match status" value="1"/>
</dbReference>
<dbReference type="Proteomes" id="UP000235965">
    <property type="component" value="Unassembled WGS sequence"/>
</dbReference>
<accession>A0A2J7R7W0</accession>
<sequence length="270" mass="30801">EGCSKLSDQRKQAKLQWLQDPSELKVDNLNNIRRETSRHFRNKKREYLKDKIDELAMNSKNKNIRDLYRGINDFKGGYQPSSNLVKDENGDLIADSHSILNRWGNYYSQLLNVHRVSAVRQTETHTAEPLVPDPSPFEVESAIAKLNRYKSPGGDQIPAELIQAGGEILRSKIQNLITSIWHKEKLPDQWEESVIVPDHKKGDKTDCSNYRGISLLSTSYKILSNILLSRLSPFIDSIIGDHQCGLRRNRSTTDQIFLPSSDTGEKMGVR</sequence>